<dbReference type="InterPro" id="IPR001660">
    <property type="entry name" value="SAM"/>
</dbReference>
<organism evidence="12 13">
    <name type="scientific">Trichinella nelsoni</name>
    <dbReference type="NCBI Taxonomy" id="6336"/>
    <lineage>
        <taxon>Eukaryota</taxon>
        <taxon>Metazoa</taxon>
        <taxon>Ecdysozoa</taxon>
        <taxon>Nematoda</taxon>
        <taxon>Enoplea</taxon>
        <taxon>Dorylaimia</taxon>
        <taxon>Trichinellida</taxon>
        <taxon>Trichinellidae</taxon>
        <taxon>Trichinella</taxon>
    </lineage>
</organism>
<feature type="repeat" description="ANK" evidence="7">
    <location>
        <begin position="433"/>
        <end position="465"/>
    </location>
</feature>
<keyword evidence="4 7" id="KW-0040">ANK repeat</keyword>
<feature type="repeat" description="ANK" evidence="7">
    <location>
        <begin position="689"/>
        <end position="721"/>
    </location>
</feature>
<dbReference type="Gene3D" id="6.20.320.10">
    <property type="match status" value="1"/>
</dbReference>
<feature type="repeat" description="ANK" evidence="7">
    <location>
        <begin position="535"/>
        <end position="567"/>
    </location>
</feature>
<evidence type="ECO:0000256" key="8">
    <source>
        <dbReference type="RuleBase" id="RU362114"/>
    </source>
</evidence>
<dbReference type="InterPro" id="IPR013761">
    <property type="entry name" value="SAM/pointed_sf"/>
</dbReference>
<dbReference type="Pfam" id="PF07647">
    <property type="entry name" value="SAM_2"/>
    <property type="match status" value="1"/>
</dbReference>
<dbReference type="Pfam" id="PF13857">
    <property type="entry name" value="Ank_5"/>
    <property type="match status" value="1"/>
</dbReference>
<dbReference type="PROSITE" id="PS51059">
    <property type="entry name" value="PARP_CATALYTIC"/>
    <property type="match status" value="1"/>
</dbReference>
<gene>
    <name evidence="12" type="primary">TNKS</name>
    <name evidence="12" type="ORF">T07_5870</name>
</gene>
<evidence type="ECO:0000256" key="4">
    <source>
        <dbReference type="ARBA" id="ARBA00023043"/>
    </source>
</evidence>
<dbReference type="EC" id="2.4.2.-" evidence="8"/>
<dbReference type="OrthoDB" id="20872at2759"/>
<feature type="repeat" description="ANK" evidence="7">
    <location>
        <begin position="404"/>
        <end position="432"/>
    </location>
</feature>
<sequence>MSCRINRGQRPKISLSAVGRVISDSNRDLFEACRDGDLGRVKKLVNAKNLNCHDTIGRKSTPLHFAAGFGRKDVVEILLLAGANTEVRDEGGLVPLHNACSFGHAAVTKMLIKNGADPNAVDHWGYTPLHEAALKGKVDVCIVLLQNGANPLVQNLDGKTPLDIADSVVKEVLTGEYRKEELLEAARNGNEEVLLSLVTPLSVNIHANDGRKSTPLHLAAGYNRTQIVQLLLQFFADVHVQDKGGLVPLHNACSYGHLEVTELLIKHGANVNATDLWQFTPLHEAAIKGRTEVCICLLAHGANPTVKNSNGKTPIDLAPTVEVRELLTKEYQGHSLLNACTSGDINKFRTFLSSETASFRHPYTGQNALHVLCEATHANCLSMVEAVISVGVNIDERNKHLLGPLHVAADRDALELVEFLLLRGANINLFDGEGQTCLHRCAKKGLVAMCKLLLDHGIDASSVNLHGLTARQLAVGMVVQVLEEHPTVVSRRTRESLEHRLLEASKAGDLEMVKVVLNQSDDKQSLINCRDVEGRHSTPLHFAAGYNRLEVVKFLVQSGADIHAKDKGGLVPLHNACSYGHYEVTEFLVQQGADVNAADLWKFTPLHEAAAKGKFDICKLLLANGADKTRTNRDGHTPLDLIKDSENDDVADLLRGDSAILDAAKTGSLEKVKKLVTAENVSCRDGQGRNSTPLHLAAGYNNYDVAEYLISMGADVNAQDKGGLIPLHNAASYGHLEIAHLLIQNKGDVNAQDLWGFTPLHEAAQKGRTHLVTLLLNHGADPTIRNQENQIPLELATADDVRVLLQDAMPSTGRLDTVLIASPDELLPVVSSFTAIPSGENSTNAVDNFSTTFSSNSADQSTEKYPIKQQQQQNRARDFLHQERDKPLAEMSVPLFLKSIGLECLKDLFYKEQITLDVLVEMSHEDLKAIGVSTYGMRHKLIRSIEKLTIGQPIGCSMPGFPSTPVGFNGAVLVPLPADHLEFLAVEDEMQSTIVPHSDPAGAGGVFTKYNISKVQKVFNRRLWERYIRRRDDIAEENSGQHNEKLLFHGSPFVNAIVQKGFDERHAYIGGMFGAGIYFAEHSSKSNQYVYGIGGGTGCLPHKDKSCYVCHRQLLLCRVILGKSFGHTTAMKLAHAPPGHHSIIGKPSGYGLTYPEYVIYRGEQLFGCGTIETDRIWDTVLGNHLCFVSNFAIKPQGRLNDEMYNDFFQMIPQAIYGFQACIDLTKRNSAVVQLEKYLIAKCRMSNLSDEQKQQFADMFKMPRRIGLLINERVDLLPRSVALEAMKYVLFYAADSNFRRFTHYVMISRMQGMYVGKQSAPIRYRCRNMEEEALKEIADICFEYSFKLCPQHATHDEEDHRCTVTYRRVCLVERSKFHSFFDNLDIIGGLQ</sequence>
<dbReference type="Pfam" id="PF00023">
    <property type="entry name" value="Ank"/>
    <property type="match status" value="3"/>
</dbReference>
<keyword evidence="1 8" id="KW-0328">Glycosyltransferase</keyword>
<dbReference type="SMART" id="SM00454">
    <property type="entry name" value="SAM"/>
    <property type="match status" value="1"/>
</dbReference>
<dbReference type="Pfam" id="PF00644">
    <property type="entry name" value="PARP"/>
    <property type="match status" value="1"/>
</dbReference>
<feature type="repeat" description="ANK" evidence="7">
    <location>
        <begin position="568"/>
        <end position="600"/>
    </location>
</feature>
<evidence type="ECO:0000313" key="12">
    <source>
        <dbReference type="EMBL" id="KRX25479.1"/>
    </source>
</evidence>
<evidence type="ECO:0000256" key="6">
    <source>
        <dbReference type="ARBA" id="ARBA00033987"/>
    </source>
</evidence>
<evidence type="ECO:0000259" key="11">
    <source>
        <dbReference type="PROSITE" id="PS51059"/>
    </source>
</evidence>
<keyword evidence="8" id="KW-0808">Transferase</keyword>
<feature type="repeat" description="ANK" evidence="7">
    <location>
        <begin position="211"/>
        <end position="243"/>
    </location>
</feature>
<dbReference type="Gene3D" id="1.10.150.50">
    <property type="entry name" value="Transcription Factor, Ets-1"/>
    <property type="match status" value="1"/>
</dbReference>
<feature type="repeat" description="ANK" evidence="7">
    <location>
        <begin position="244"/>
        <end position="276"/>
    </location>
</feature>
<proteinExistence type="inferred from homology"/>
<keyword evidence="13" id="KW-1185">Reference proteome</keyword>
<reference evidence="12 13" key="1">
    <citation type="submission" date="2015-01" db="EMBL/GenBank/DDBJ databases">
        <title>Evolution of Trichinella species and genotypes.</title>
        <authorList>
            <person name="Korhonen P.K."/>
            <person name="Edoardo P."/>
            <person name="Giuseppe L.R."/>
            <person name="Gasser R.B."/>
        </authorList>
    </citation>
    <scope>NUCLEOTIDE SEQUENCE [LARGE SCALE GENOMIC DNA]</scope>
    <source>
        <strain evidence="12">ISS37</strain>
    </source>
</reference>
<feature type="repeat" description="ANK" evidence="7">
    <location>
        <begin position="277"/>
        <end position="309"/>
    </location>
</feature>
<dbReference type="PROSITE" id="PS50105">
    <property type="entry name" value="SAM_DOMAIN"/>
    <property type="match status" value="1"/>
</dbReference>
<feature type="domain" description="SAM" evidence="10">
    <location>
        <begin position="888"/>
        <end position="951"/>
    </location>
</feature>
<comment type="catalytic activity">
    <reaction evidence="6">
        <text>NAD(+) + (ADP-D-ribosyl)n-acceptor = nicotinamide + (ADP-D-ribosyl)n+1-acceptor + H(+).</text>
        <dbReference type="EC" id="2.4.2.30"/>
    </reaction>
</comment>
<dbReference type="SUPFAM" id="SSF47769">
    <property type="entry name" value="SAM/Pointed domain"/>
    <property type="match status" value="1"/>
</dbReference>
<evidence type="ECO:0000256" key="5">
    <source>
        <dbReference type="ARBA" id="ARBA00024347"/>
    </source>
</evidence>
<evidence type="ECO:0000256" key="9">
    <source>
        <dbReference type="SAM" id="MobiDB-lite"/>
    </source>
</evidence>
<feature type="domain" description="PARP catalytic" evidence="11">
    <location>
        <begin position="959"/>
        <end position="1182"/>
    </location>
</feature>
<evidence type="ECO:0000256" key="7">
    <source>
        <dbReference type="PROSITE-ProRule" id="PRU00023"/>
    </source>
</evidence>
<evidence type="ECO:0000256" key="3">
    <source>
        <dbReference type="ARBA" id="ARBA00022737"/>
    </source>
</evidence>
<dbReference type="SUPFAM" id="SSF48403">
    <property type="entry name" value="Ankyrin repeat"/>
    <property type="match status" value="3"/>
</dbReference>
<protein>
    <recommendedName>
        <fullName evidence="8">Poly [ADP-ribose] polymerase</fullName>
        <shortName evidence="8">PARP</shortName>
        <ecNumber evidence="8">2.4.2.-</ecNumber>
    </recommendedName>
</protein>
<dbReference type="FunFam" id="1.25.40.20:FF:000009">
    <property type="entry name" value="Poly [ADP-ribose] polymerase"/>
    <property type="match status" value="1"/>
</dbReference>
<dbReference type="GO" id="GO:0016779">
    <property type="term" value="F:nucleotidyltransferase activity"/>
    <property type="evidence" value="ECO:0007669"/>
    <property type="project" value="UniProtKB-KW"/>
</dbReference>
<keyword evidence="2" id="KW-0548">Nucleotidyltransferase</keyword>
<dbReference type="Proteomes" id="UP000054630">
    <property type="component" value="Unassembled WGS sequence"/>
</dbReference>
<dbReference type="Gene3D" id="3.90.228.10">
    <property type="match status" value="1"/>
</dbReference>
<dbReference type="InterPro" id="IPR012317">
    <property type="entry name" value="Poly(ADP-ribose)pol_cat_dom"/>
</dbReference>
<feature type="repeat" description="ANK" evidence="7">
    <location>
        <begin position="601"/>
        <end position="633"/>
    </location>
</feature>
<comment type="similarity">
    <text evidence="5">Belongs to the ARTD/PARP family.</text>
</comment>
<evidence type="ECO:0000259" key="10">
    <source>
        <dbReference type="PROSITE" id="PS50105"/>
    </source>
</evidence>
<keyword evidence="3" id="KW-0677">Repeat</keyword>
<dbReference type="PROSITE" id="PS50088">
    <property type="entry name" value="ANK_REPEAT"/>
    <property type="match status" value="15"/>
</dbReference>
<name>A0A0V0SFJ0_9BILA</name>
<dbReference type="SMART" id="SM00248">
    <property type="entry name" value="ANK"/>
    <property type="match status" value="19"/>
</dbReference>
<dbReference type="InterPro" id="IPR025602">
    <property type="entry name" value="BCP1_family"/>
</dbReference>
<dbReference type="InterPro" id="IPR036770">
    <property type="entry name" value="Ankyrin_rpt-contain_sf"/>
</dbReference>
<feature type="repeat" description="ANK" evidence="7">
    <location>
        <begin position="91"/>
        <end position="123"/>
    </location>
</feature>
<keyword evidence="8" id="KW-0520">NAD</keyword>
<feature type="compositionally biased region" description="Polar residues" evidence="9">
    <location>
        <begin position="850"/>
        <end position="860"/>
    </location>
</feature>
<evidence type="ECO:0000256" key="2">
    <source>
        <dbReference type="ARBA" id="ARBA00022695"/>
    </source>
</evidence>
<feature type="repeat" description="ANK" evidence="7">
    <location>
        <begin position="364"/>
        <end position="399"/>
    </location>
</feature>
<dbReference type="Pfam" id="PF12796">
    <property type="entry name" value="Ank_2"/>
    <property type="match status" value="5"/>
</dbReference>
<feature type="repeat" description="ANK" evidence="7">
    <location>
        <begin position="755"/>
        <end position="787"/>
    </location>
</feature>
<dbReference type="Pfam" id="PF13862">
    <property type="entry name" value="BCCIP"/>
    <property type="match status" value="1"/>
</dbReference>
<comment type="caution">
    <text evidence="12">The sequence shown here is derived from an EMBL/GenBank/DDBJ whole genome shotgun (WGS) entry which is preliminary data.</text>
</comment>
<feature type="repeat" description="ANK" evidence="7">
    <location>
        <begin position="58"/>
        <end position="90"/>
    </location>
</feature>
<dbReference type="STRING" id="6336.A0A0V0SFJ0"/>
<evidence type="ECO:0000313" key="13">
    <source>
        <dbReference type="Proteomes" id="UP000054630"/>
    </source>
</evidence>
<dbReference type="SUPFAM" id="SSF56399">
    <property type="entry name" value="ADP-ribosylation"/>
    <property type="match status" value="1"/>
</dbReference>
<dbReference type="PANTHER" id="PTHR24171">
    <property type="entry name" value="ANKYRIN REPEAT DOMAIN-CONTAINING PROTEIN 39-RELATED"/>
    <property type="match status" value="1"/>
</dbReference>
<dbReference type="Gene3D" id="1.25.40.20">
    <property type="entry name" value="Ankyrin repeat-containing domain"/>
    <property type="match status" value="5"/>
</dbReference>
<feature type="region of interest" description="Disordered" evidence="9">
    <location>
        <begin position="850"/>
        <end position="872"/>
    </location>
</feature>
<dbReference type="GO" id="GO:0003950">
    <property type="term" value="F:NAD+ poly-ADP-ribosyltransferase activity"/>
    <property type="evidence" value="ECO:0007669"/>
    <property type="project" value="UniProtKB-UniRule"/>
</dbReference>
<dbReference type="InterPro" id="IPR002110">
    <property type="entry name" value="Ankyrin_rpt"/>
</dbReference>
<feature type="repeat" description="ANK" evidence="7">
    <location>
        <begin position="124"/>
        <end position="156"/>
    </location>
</feature>
<dbReference type="EMBL" id="JYDL01000012">
    <property type="protein sequence ID" value="KRX25479.1"/>
    <property type="molecule type" value="Genomic_DNA"/>
</dbReference>
<feature type="repeat" description="ANK" evidence="7">
    <location>
        <begin position="722"/>
        <end position="754"/>
    </location>
</feature>
<accession>A0A0V0SFJ0</accession>
<dbReference type="PRINTS" id="PR01415">
    <property type="entry name" value="ANKYRIN"/>
</dbReference>
<evidence type="ECO:0000256" key="1">
    <source>
        <dbReference type="ARBA" id="ARBA00022676"/>
    </source>
</evidence>
<dbReference type="PROSITE" id="PS50297">
    <property type="entry name" value="ANK_REP_REGION"/>
    <property type="match status" value="14"/>
</dbReference>